<sequence>MALRLSGLRSKASFGGRIRRYASPSGENSSYPVRLTSSNKVASPLRRSVRVTIAPARIRSSAYSDNRRRARVTAVYTSSRVTTGERWLGKNQRGVIKFQTPVIYVPSSPRLYHVSGRRLG</sequence>
<protein>
    <submittedName>
        <fullName evidence="1">Uncharacterized protein</fullName>
    </submittedName>
</protein>
<organism evidence="1 2">
    <name type="scientific">Salmonella enterica I</name>
    <dbReference type="NCBI Taxonomy" id="59201"/>
    <lineage>
        <taxon>Bacteria</taxon>
        <taxon>Pseudomonadati</taxon>
        <taxon>Pseudomonadota</taxon>
        <taxon>Gammaproteobacteria</taxon>
        <taxon>Enterobacterales</taxon>
        <taxon>Enterobacteriaceae</taxon>
        <taxon>Salmonella</taxon>
    </lineage>
</organism>
<reference evidence="1 2" key="1">
    <citation type="submission" date="2018-12" db="EMBL/GenBank/DDBJ databases">
        <authorList>
            <consortium name="Pathogen Informatics"/>
        </authorList>
    </citation>
    <scope>NUCLEOTIDE SEQUENCE [LARGE SCALE GENOMIC DNA]</scope>
    <source>
        <strain evidence="1 2">NCTC6754</strain>
    </source>
</reference>
<accession>A0A447TW72</accession>
<name>A0A447TW72_SALET</name>
<dbReference type="AlphaFoldDB" id="A0A447TW72"/>
<evidence type="ECO:0000313" key="1">
    <source>
        <dbReference type="EMBL" id="VEB54665.1"/>
    </source>
</evidence>
<gene>
    <name evidence="1" type="ORF">NCTC6754_03412</name>
</gene>
<evidence type="ECO:0000313" key="2">
    <source>
        <dbReference type="Proteomes" id="UP000269208"/>
    </source>
</evidence>
<dbReference type="Proteomes" id="UP000269208">
    <property type="component" value="Chromosome"/>
</dbReference>
<dbReference type="EMBL" id="LR134190">
    <property type="protein sequence ID" value="VEB54665.1"/>
    <property type="molecule type" value="Genomic_DNA"/>
</dbReference>
<proteinExistence type="predicted"/>